<gene>
    <name evidence="1" type="ORF">DDZ18_12670</name>
</gene>
<sequence length="148" mass="16720">MPVEVFQDARERVRLTVLGGVVRPEELRALGSIYGDRKRFDPNARAFVHLQPNAEVGAIDVDDLLELDAAMMEGFSNDRDVDIQVAVVADTTRALPAMRLWREISRVQTLYTLAYTLFTNFADAVDWHGLGPHWTDRLAKRDGLIQVL</sequence>
<dbReference type="EMBL" id="QEXV01000006">
    <property type="protein sequence ID" value="PWE16612.1"/>
    <property type="molecule type" value="Genomic_DNA"/>
</dbReference>
<dbReference type="Proteomes" id="UP000245168">
    <property type="component" value="Unassembled WGS sequence"/>
</dbReference>
<dbReference type="RefSeq" id="WP_109253767.1">
    <property type="nucleotide sequence ID" value="NZ_QEXV01000006.1"/>
</dbReference>
<comment type="caution">
    <text evidence="1">The sequence shown here is derived from an EMBL/GenBank/DDBJ whole genome shotgun (WGS) entry which is preliminary data.</text>
</comment>
<dbReference type="AlphaFoldDB" id="A0A2U2BRH9"/>
<evidence type="ECO:0000313" key="1">
    <source>
        <dbReference type="EMBL" id="PWE16612.1"/>
    </source>
</evidence>
<proteinExistence type="predicted"/>
<keyword evidence="2" id="KW-1185">Reference proteome</keyword>
<organism evidence="1 2">
    <name type="scientific">Marinicauda salina</name>
    <dbReference type="NCBI Taxonomy" id="2135793"/>
    <lineage>
        <taxon>Bacteria</taxon>
        <taxon>Pseudomonadati</taxon>
        <taxon>Pseudomonadota</taxon>
        <taxon>Alphaproteobacteria</taxon>
        <taxon>Maricaulales</taxon>
        <taxon>Maricaulaceae</taxon>
        <taxon>Marinicauda</taxon>
    </lineage>
</organism>
<protein>
    <submittedName>
        <fullName evidence="1">Uncharacterized protein</fullName>
    </submittedName>
</protein>
<name>A0A2U2BRH9_9PROT</name>
<reference evidence="2" key="1">
    <citation type="submission" date="2018-05" db="EMBL/GenBank/DDBJ databases">
        <authorList>
            <person name="Liu B.-T."/>
        </authorList>
    </citation>
    <scope>NUCLEOTIDE SEQUENCE [LARGE SCALE GENOMIC DNA]</scope>
    <source>
        <strain evidence="2">WD6-1</strain>
    </source>
</reference>
<evidence type="ECO:0000313" key="2">
    <source>
        <dbReference type="Proteomes" id="UP000245168"/>
    </source>
</evidence>
<accession>A0A2U2BRH9</accession>